<dbReference type="InterPro" id="IPR001633">
    <property type="entry name" value="EAL_dom"/>
</dbReference>
<name>A0A4Z0B759_9PSED</name>
<evidence type="ECO:0000313" key="2">
    <source>
        <dbReference type="EMBL" id="TFY94905.1"/>
    </source>
</evidence>
<feature type="domain" description="EAL" evidence="1">
    <location>
        <begin position="1"/>
        <end position="55"/>
    </location>
</feature>
<accession>A0A4Z0B759</accession>
<dbReference type="SUPFAM" id="SSF141868">
    <property type="entry name" value="EAL domain-like"/>
    <property type="match status" value="1"/>
</dbReference>
<dbReference type="PROSITE" id="PS50883">
    <property type="entry name" value="EAL"/>
    <property type="match status" value="1"/>
</dbReference>
<evidence type="ECO:0000259" key="1">
    <source>
        <dbReference type="PROSITE" id="PS50883"/>
    </source>
</evidence>
<keyword evidence="3" id="KW-1185">Reference proteome</keyword>
<dbReference type="Proteomes" id="UP000297734">
    <property type="component" value="Unassembled WGS sequence"/>
</dbReference>
<protein>
    <submittedName>
        <fullName evidence="2">EAL domain-containing protein</fullName>
    </submittedName>
</protein>
<dbReference type="AlphaFoldDB" id="A0A4Z0B759"/>
<gene>
    <name evidence="2" type="ORF">DYL61_06935</name>
</gene>
<evidence type="ECO:0000313" key="3">
    <source>
        <dbReference type="Proteomes" id="UP000297734"/>
    </source>
</evidence>
<dbReference type="InterPro" id="IPR035919">
    <property type="entry name" value="EAL_sf"/>
</dbReference>
<dbReference type="Gene3D" id="3.20.20.450">
    <property type="entry name" value="EAL domain"/>
    <property type="match status" value="1"/>
</dbReference>
<comment type="caution">
    <text evidence="2">The sequence shown here is derived from an EMBL/GenBank/DDBJ whole genome shotgun (WGS) entry which is preliminary data.</text>
</comment>
<proteinExistence type="predicted"/>
<dbReference type="EMBL" id="QUZT01000008">
    <property type="protein sequence ID" value="TFY94905.1"/>
    <property type="molecule type" value="Genomic_DNA"/>
</dbReference>
<organism evidence="2 3">
    <name type="scientific">Pseudomonas nabeulensis</name>
    <dbReference type="NCBI Taxonomy" id="2293833"/>
    <lineage>
        <taxon>Bacteria</taxon>
        <taxon>Pseudomonadati</taxon>
        <taxon>Pseudomonadota</taxon>
        <taxon>Gammaproteobacteria</taxon>
        <taxon>Pseudomonadales</taxon>
        <taxon>Pseudomonadaceae</taxon>
        <taxon>Pseudomonas</taxon>
    </lineage>
</organism>
<sequence>MGEAKQLEDTEVIRATGMKTPEQLTFLQKQGCHLFQGYLHSRPVPIEGFRVLLTD</sequence>
<reference evidence="2 3" key="1">
    <citation type="journal article" date="2019" name="Syst. Appl. Microbiol.">
        <title>New species of pathogenic Pseudomonas isolated from citrus in Tunisia: Proposal of Pseudomonas kairouanensis sp. nov. and Pseudomonas nabeulensis sp. nov.</title>
        <authorList>
            <person name="Oueslati M."/>
            <person name="Mulet M."/>
            <person name="Gomila M."/>
            <person name="Berge O."/>
            <person name="Hajlaoui M.R."/>
            <person name="Lalucat J."/>
            <person name="Sadfi-Zouaoui N."/>
            <person name="Garcia-Valdes E."/>
        </authorList>
    </citation>
    <scope>NUCLEOTIDE SEQUENCE [LARGE SCALE GENOMIC DNA]</scope>
    <source>
        <strain evidence="2 3">E10B</strain>
    </source>
</reference>